<dbReference type="Proteomes" id="UP001221142">
    <property type="component" value="Unassembled WGS sequence"/>
</dbReference>
<dbReference type="PANTHER" id="PTHR38926">
    <property type="entry name" value="F-BOX DOMAIN CONTAINING PROTEIN, EXPRESSED"/>
    <property type="match status" value="1"/>
</dbReference>
<evidence type="ECO:0008006" key="3">
    <source>
        <dbReference type="Google" id="ProtNLM"/>
    </source>
</evidence>
<dbReference type="InterPro" id="IPR032675">
    <property type="entry name" value="LRR_dom_sf"/>
</dbReference>
<evidence type="ECO:0000313" key="2">
    <source>
        <dbReference type="Proteomes" id="UP001221142"/>
    </source>
</evidence>
<organism evidence="1 2">
    <name type="scientific">Roridomyces roridus</name>
    <dbReference type="NCBI Taxonomy" id="1738132"/>
    <lineage>
        <taxon>Eukaryota</taxon>
        <taxon>Fungi</taxon>
        <taxon>Dikarya</taxon>
        <taxon>Basidiomycota</taxon>
        <taxon>Agaricomycotina</taxon>
        <taxon>Agaricomycetes</taxon>
        <taxon>Agaricomycetidae</taxon>
        <taxon>Agaricales</taxon>
        <taxon>Marasmiineae</taxon>
        <taxon>Mycenaceae</taxon>
        <taxon>Roridomyces</taxon>
    </lineage>
</organism>
<reference evidence="1" key="1">
    <citation type="submission" date="2023-03" db="EMBL/GenBank/DDBJ databases">
        <title>Massive genome expansion in bonnet fungi (Mycena s.s.) driven by repeated elements and novel gene families across ecological guilds.</title>
        <authorList>
            <consortium name="Lawrence Berkeley National Laboratory"/>
            <person name="Harder C.B."/>
            <person name="Miyauchi S."/>
            <person name="Viragh M."/>
            <person name="Kuo A."/>
            <person name="Thoen E."/>
            <person name="Andreopoulos B."/>
            <person name="Lu D."/>
            <person name="Skrede I."/>
            <person name="Drula E."/>
            <person name="Henrissat B."/>
            <person name="Morin E."/>
            <person name="Kohler A."/>
            <person name="Barry K."/>
            <person name="LaButti K."/>
            <person name="Morin E."/>
            <person name="Salamov A."/>
            <person name="Lipzen A."/>
            <person name="Mereny Z."/>
            <person name="Hegedus B."/>
            <person name="Baldrian P."/>
            <person name="Stursova M."/>
            <person name="Weitz H."/>
            <person name="Taylor A."/>
            <person name="Grigoriev I.V."/>
            <person name="Nagy L.G."/>
            <person name="Martin F."/>
            <person name="Kauserud H."/>
        </authorList>
    </citation>
    <scope>NUCLEOTIDE SEQUENCE</scope>
    <source>
        <strain evidence="1">9284</strain>
    </source>
</reference>
<dbReference type="EMBL" id="JARKIF010000003">
    <property type="protein sequence ID" value="KAJ7644636.1"/>
    <property type="molecule type" value="Genomic_DNA"/>
</dbReference>
<proteinExistence type="predicted"/>
<dbReference type="PANTHER" id="PTHR38926:SF5">
    <property type="entry name" value="F-BOX AND LEUCINE-RICH REPEAT PROTEIN 6"/>
    <property type="match status" value="1"/>
</dbReference>
<dbReference type="SUPFAM" id="SSF52047">
    <property type="entry name" value="RNI-like"/>
    <property type="match status" value="1"/>
</dbReference>
<keyword evidence="2" id="KW-1185">Reference proteome</keyword>
<dbReference type="Gene3D" id="1.20.1280.50">
    <property type="match status" value="1"/>
</dbReference>
<dbReference type="SUPFAM" id="SSF81383">
    <property type="entry name" value="F-box domain"/>
    <property type="match status" value="1"/>
</dbReference>
<dbReference type="Gene3D" id="3.80.10.10">
    <property type="entry name" value="Ribonuclease Inhibitor"/>
    <property type="match status" value="1"/>
</dbReference>
<dbReference type="InterPro" id="IPR036047">
    <property type="entry name" value="F-box-like_dom_sf"/>
</dbReference>
<comment type="caution">
    <text evidence="1">The sequence shown here is derived from an EMBL/GenBank/DDBJ whole genome shotgun (WGS) entry which is preliminary data.</text>
</comment>
<dbReference type="AlphaFoldDB" id="A0AAD7CE61"/>
<sequence length="436" mass="48768">MDSIRDQERDLLAALRPLIAPIRKLPVELLTEVFLLLVDSTGDWLLSALLVSQICAHWRRVACATPQLWDRLITLDRTKSRSAAYMATTKTLFERSAPLSVPISLKNESRKASPLAEYIYSLAPRWKSLSWSGSSSRLRALPLGSLNSLESVNLSHCTDVTSSSPIDVFLGAQRLRIATFSLGAMGLFQLPWSQLTSLGVTELMQPAQVFLDILFQCTNVVDVAFSAMIPWTEAPALSTPVIQLPHLQQLTLIFAPGAGENITPFFSRLSLPALIVLNIMHADADMTAWWSTKDFTQFQRRSPHVHELSVFGTSLTSEGAVSLLTEYPHLTWIDLRYCFHTEDALNSVLDLLGRKDTQPRLRRLAIVHHAINTAHEAVLEQIIFPRWWPDAQSVNHTGARLERLDISRGEDLLHQFSAPFVAKVDQLRAQGLKVVL</sequence>
<name>A0AAD7CE61_9AGAR</name>
<protein>
    <recommendedName>
        <fullName evidence="3">F-box domain-containing protein</fullName>
    </recommendedName>
</protein>
<accession>A0AAD7CE61</accession>
<gene>
    <name evidence="1" type="ORF">FB45DRAFT_1053343</name>
</gene>
<evidence type="ECO:0000313" key="1">
    <source>
        <dbReference type="EMBL" id="KAJ7644636.1"/>
    </source>
</evidence>